<keyword evidence="3" id="KW-1185">Reference proteome</keyword>
<evidence type="ECO:0000313" key="3">
    <source>
        <dbReference type="Proteomes" id="UP000245768"/>
    </source>
</evidence>
<dbReference type="Proteomes" id="UP000245768">
    <property type="component" value="Unassembled WGS sequence"/>
</dbReference>
<dbReference type="OrthoDB" id="3724021at2759"/>
<dbReference type="InterPro" id="IPR032710">
    <property type="entry name" value="NTF2-like_dom_sf"/>
</dbReference>
<dbReference type="Pfam" id="PF13577">
    <property type="entry name" value="SnoaL_4"/>
    <property type="match status" value="1"/>
</dbReference>
<dbReference type="RefSeq" id="XP_025373966.1">
    <property type="nucleotide sequence ID" value="XM_025522913.1"/>
</dbReference>
<sequence length="190" mass="22041">MSLEDKSELSSLINAWRYRDLGQWDKLADAFHPDGRVEITWFEGRFQDFIEGSKQMGKSSTRTKHIIATPHIQFRGSRAVVETNATIVAQHLDLHLGCDQHCRFFDWVEKRDGCWKLVKKQCIYDMGTFTFPRGPVEVDATVLERYPYEYGPLAYLLEKTGYTLRRVFATRGSDLERTMKEEGARWLAGP</sequence>
<feature type="domain" description="SnoaL-like" evidence="1">
    <location>
        <begin position="2"/>
        <end position="119"/>
    </location>
</feature>
<organism evidence="2 3">
    <name type="scientific">Acaromyces ingoldii</name>
    <dbReference type="NCBI Taxonomy" id="215250"/>
    <lineage>
        <taxon>Eukaryota</taxon>
        <taxon>Fungi</taxon>
        <taxon>Dikarya</taxon>
        <taxon>Basidiomycota</taxon>
        <taxon>Ustilaginomycotina</taxon>
        <taxon>Exobasidiomycetes</taxon>
        <taxon>Exobasidiales</taxon>
        <taxon>Cryptobasidiaceae</taxon>
        <taxon>Acaromyces</taxon>
    </lineage>
</organism>
<dbReference type="InParanoid" id="A0A316YDN4"/>
<accession>A0A316YDN4</accession>
<evidence type="ECO:0000313" key="2">
    <source>
        <dbReference type="EMBL" id="PWN86768.1"/>
    </source>
</evidence>
<dbReference type="AlphaFoldDB" id="A0A316YDN4"/>
<gene>
    <name evidence="2" type="ORF">FA10DRAFT_269872</name>
</gene>
<dbReference type="SUPFAM" id="SSF54427">
    <property type="entry name" value="NTF2-like"/>
    <property type="match status" value="1"/>
</dbReference>
<name>A0A316YDN4_9BASI</name>
<dbReference type="GeneID" id="37044829"/>
<proteinExistence type="predicted"/>
<dbReference type="Gene3D" id="3.10.450.50">
    <property type="match status" value="1"/>
</dbReference>
<dbReference type="CDD" id="cd00531">
    <property type="entry name" value="NTF2_like"/>
    <property type="match status" value="1"/>
</dbReference>
<reference evidence="2" key="1">
    <citation type="journal article" date="2018" name="Mol. Biol. Evol.">
        <title>Broad Genomic Sampling Reveals a Smut Pathogenic Ancestry of the Fungal Clade Ustilaginomycotina.</title>
        <authorList>
            <person name="Kijpornyongpan T."/>
            <person name="Mondo S.J."/>
            <person name="Barry K."/>
            <person name="Sandor L."/>
            <person name="Lee J."/>
            <person name="Lipzen A."/>
            <person name="Pangilinan J."/>
            <person name="LaButti K."/>
            <person name="Hainaut M."/>
            <person name="Henrissat B."/>
            <person name="Grigoriev I.V."/>
            <person name="Spatafora J.W."/>
            <person name="Aime M.C."/>
        </authorList>
    </citation>
    <scope>NUCLEOTIDE SEQUENCE [LARGE SCALE GENOMIC DNA]</scope>
    <source>
        <strain evidence="2">MCA 4198</strain>
    </source>
</reference>
<dbReference type="EMBL" id="KZ819642">
    <property type="protein sequence ID" value="PWN86768.1"/>
    <property type="molecule type" value="Genomic_DNA"/>
</dbReference>
<evidence type="ECO:0000259" key="1">
    <source>
        <dbReference type="Pfam" id="PF13577"/>
    </source>
</evidence>
<protein>
    <recommendedName>
        <fullName evidence="1">SnoaL-like domain-containing protein</fullName>
    </recommendedName>
</protein>
<dbReference type="InterPro" id="IPR037401">
    <property type="entry name" value="SnoaL-like"/>
</dbReference>